<keyword evidence="4" id="KW-1003">Cell membrane</keyword>
<feature type="domain" description="Histidine kinase" evidence="11">
    <location>
        <begin position="211"/>
        <end position="440"/>
    </location>
</feature>
<dbReference type="KEGG" id="hdh:G5B40_17745"/>
<keyword evidence="6" id="KW-0808">Transferase</keyword>
<dbReference type="PRINTS" id="PR00344">
    <property type="entry name" value="BCTRLSENSOR"/>
</dbReference>
<protein>
    <recommendedName>
        <fullName evidence="3">histidine kinase</fullName>
        <ecNumber evidence="3">2.7.13.3</ecNumber>
    </recommendedName>
</protein>
<dbReference type="PROSITE" id="PS50109">
    <property type="entry name" value="HIS_KIN"/>
    <property type="match status" value="1"/>
</dbReference>
<dbReference type="GO" id="GO:0005524">
    <property type="term" value="F:ATP binding"/>
    <property type="evidence" value="ECO:0007669"/>
    <property type="project" value="UniProtKB-KW"/>
</dbReference>
<name>A0A7M3T7H5_9RHOB</name>
<dbReference type="GO" id="GO:0005886">
    <property type="term" value="C:plasma membrane"/>
    <property type="evidence" value="ECO:0007669"/>
    <property type="project" value="UniProtKB-SubCell"/>
</dbReference>
<dbReference type="InterPro" id="IPR050980">
    <property type="entry name" value="2C_sensor_his_kinase"/>
</dbReference>
<keyword evidence="5" id="KW-0597">Phosphoprotein</keyword>
<dbReference type="InterPro" id="IPR004358">
    <property type="entry name" value="Sig_transdc_His_kin-like_C"/>
</dbReference>
<evidence type="ECO:0000256" key="9">
    <source>
        <dbReference type="ARBA" id="ARBA00022840"/>
    </source>
</evidence>
<dbReference type="SUPFAM" id="SSF47384">
    <property type="entry name" value="Homodimeric domain of signal transducing histidine kinase"/>
    <property type="match status" value="1"/>
</dbReference>
<dbReference type="Gene3D" id="1.10.287.130">
    <property type="match status" value="1"/>
</dbReference>
<evidence type="ECO:0000256" key="4">
    <source>
        <dbReference type="ARBA" id="ARBA00022475"/>
    </source>
</evidence>
<evidence type="ECO:0000256" key="2">
    <source>
        <dbReference type="ARBA" id="ARBA00004651"/>
    </source>
</evidence>
<evidence type="ECO:0000256" key="10">
    <source>
        <dbReference type="SAM" id="Phobius"/>
    </source>
</evidence>
<gene>
    <name evidence="12" type="ORF">G5B40_17745</name>
</gene>
<dbReference type="Gene3D" id="3.30.565.10">
    <property type="entry name" value="Histidine kinase-like ATPase, C-terminal domain"/>
    <property type="match status" value="1"/>
</dbReference>
<keyword evidence="8 12" id="KW-0418">Kinase</keyword>
<feature type="transmembrane region" description="Helical" evidence="10">
    <location>
        <begin position="20"/>
        <end position="38"/>
    </location>
</feature>
<dbReference type="EMBL" id="CP049056">
    <property type="protein sequence ID" value="QIE57956.1"/>
    <property type="molecule type" value="Genomic_DNA"/>
</dbReference>
<dbReference type="AlphaFoldDB" id="A0A7M3T7H5"/>
<dbReference type="InterPro" id="IPR036097">
    <property type="entry name" value="HisK_dim/P_sf"/>
</dbReference>
<feature type="transmembrane region" description="Helical" evidence="10">
    <location>
        <begin position="155"/>
        <end position="175"/>
    </location>
</feature>
<feature type="transmembrane region" description="Helical" evidence="10">
    <location>
        <begin position="85"/>
        <end position="109"/>
    </location>
</feature>
<dbReference type="NCBIfam" id="NF045988">
    <property type="entry name" value="HisKinRegBRhodob"/>
    <property type="match status" value="1"/>
</dbReference>
<comment type="subcellular location">
    <subcellularLocation>
        <location evidence="2">Cell membrane</location>
        <topology evidence="2">Multi-pass membrane protein</topology>
    </subcellularLocation>
</comment>
<organism evidence="12 13">
    <name type="scientific">Pikeienuella piscinae</name>
    <dbReference type="NCBI Taxonomy" id="2748098"/>
    <lineage>
        <taxon>Bacteria</taxon>
        <taxon>Pseudomonadati</taxon>
        <taxon>Pseudomonadota</taxon>
        <taxon>Alphaproteobacteria</taxon>
        <taxon>Rhodobacterales</taxon>
        <taxon>Paracoccaceae</taxon>
        <taxon>Pikeienuella</taxon>
    </lineage>
</organism>
<keyword evidence="10" id="KW-0472">Membrane</keyword>
<reference evidence="12 13" key="1">
    <citation type="submission" date="2020-02" db="EMBL/GenBank/DDBJ databases">
        <title>complete genome sequence of Rhodobacteraceae bacterium.</title>
        <authorList>
            <person name="Park J."/>
            <person name="Kim Y.-S."/>
            <person name="Kim K.-H."/>
        </authorList>
    </citation>
    <scope>NUCLEOTIDE SEQUENCE [LARGE SCALE GENOMIC DNA]</scope>
    <source>
        <strain evidence="12 13">RR4-56</strain>
    </source>
</reference>
<dbReference type="Pfam" id="PF02518">
    <property type="entry name" value="HATPase_c"/>
    <property type="match status" value="1"/>
</dbReference>
<dbReference type="InterPro" id="IPR005467">
    <property type="entry name" value="His_kinase_dom"/>
</dbReference>
<evidence type="ECO:0000256" key="8">
    <source>
        <dbReference type="ARBA" id="ARBA00022777"/>
    </source>
</evidence>
<evidence type="ECO:0000313" key="13">
    <source>
        <dbReference type="Proteomes" id="UP000503336"/>
    </source>
</evidence>
<keyword evidence="10" id="KW-1133">Transmembrane helix</keyword>
<dbReference type="CDD" id="cd00082">
    <property type="entry name" value="HisKA"/>
    <property type="match status" value="1"/>
</dbReference>
<evidence type="ECO:0000256" key="1">
    <source>
        <dbReference type="ARBA" id="ARBA00000085"/>
    </source>
</evidence>
<proteinExistence type="predicted"/>
<evidence type="ECO:0000256" key="5">
    <source>
        <dbReference type="ARBA" id="ARBA00022553"/>
    </source>
</evidence>
<dbReference type="Pfam" id="PF00512">
    <property type="entry name" value="HisKA"/>
    <property type="match status" value="1"/>
</dbReference>
<evidence type="ECO:0000256" key="7">
    <source>
        <dbReference type="ARBA" id="ARBA00022741"/>
    </source>
</evidence>
<keyword evidence="13" id="KW-1185">Reference proteome</keyword>
<dbReference type="InterPro" id="IPR036890">
    <property type="entry name" value="HATPase_C_sf"/>
</dbReference>
<evidence type="ECO:0000313" key="12">
    <source>
        <dbReference type="EMBL" id="QIE57956.1"/>
    </source>
</evidence>
<dbReference type="InterPro" id="IPR003661">
    <property type="entry name" value="HisK_dim/P_dom"/>
</dbReference>
<dbReference type="SMART" id="SM00387">
    <property type="entry name" value="HATPase_c"/>
    <property type="match status" value="1"/>
</dbReference>
<keyword evidence="10" id="KW-0812">Transmembrane</keyword>
<dbReference type="Proteomes" id="UP000503336">
    <property type="component" value="Chromosome"/>
</dbReference>
<dbReference type="SMART" id="SM00388">
    <property type="entry name" value="HisKA"/>
    <property type="match status" value="1"/>
</dbReference>
<dbReference type="SUPFAM" id="SSF55874">
    <property type="entry name" value="ATPase domain of HSP90 chaperone/DNA topoisomerase II/histidine kinase"/>
    <property type="match status" value="1"/>
</dbReference>
<comment type="catalytic activity">
    <reaction evidence="1">
        <text>ATP + protein L-histidine = ADP + protein N-phospho-L-histidine.</text>
        <dbReference type="EC" id="2.7.13.3"/>
    </reaction>
</comment>
<dbReference type="InterPro" id="IPR047770">
    <property type="entry name" value="RegB"/>
</dbReference>
<keyword evidence="7" id="KW-0547">Nucleotide-binding</keyword>
<dbReference type="NCBIfam" id="NF033792">
    <property type="entry name" value="ActS_PrrB_HisK"/>
    <property type="match status" value="1"/>
</dbReference>
<feature type="transmembrane region" description="Helical" evidence="10">
    <location>
        <begin position="45"/>
        <end position="65"/>
    </location>
</feature>
<keyword evidence="9" id="KW-0067">ATP-binding</keyword>
<dbReference type="InterPro" id="IPR003594">
    <property type="entry name" value="HATPase_dom"/>
</dbReference>
<dbReference type="GO" id="GO:0000155">
    <property type="term" value="F:phosphorelay sensor kinase activity"/>
    <property type="evidence" value="ECO:0007669"/>
    <property type="project" value="InterPro"/>
</dbReference>
<evidence type="ECO:0000256" key="6">
    <source>
        <dbReference type="ARBA" id="ARBA00022679"/>
    </source>
</evidence>
<sequence>MTRGEASGRWVRLQTLTTLRWLAVIGQATAVIAADQVFGVQPPRALCALAIAVSVIFNVIAMQVFPATMRLSQRAATFSMLFDLGQVSILLMMTGGLANPFAMLMLAPVTISASALTLRSTLVVSAAALGLIALMSQWSLPLILASGERLTAPPIYIFGIWVALTISVLFMTFYARRVSVETYRMSRALREAEAALAREQRLTAIGGLAAAAAHELGTPLATIKLVSAELAGELSDQPELREDAELIRAQADRCRDILADLAQGGRADAQVRSAPASAVIHEAAEPHADRGRRIILRIDGRLAETVGDAQPILRRTPELVHGLRNLVQNAVDFAATTIWIDVNSSGAALRITIGDDGPGFPEELLQRLGDPYVTSRARAASRPGRSGGAGEPHTGMGLGLFIAKTLLERTGARLSFANSDRAQRRGNRGVQLERQRPPGAVVAAVWPEGAIIAPKVEARSALGRNERFTLDNI</sequence>
<evidence type="ECO:0000256" key="3">
    <source>
        <dbReference type="ARBA" id="ARBA00012438"/>
    </source>
</evidence>
<dbReference type="PANTHER" id="PTHR44936:SF10">
    <property type="entry name" value="SENSOR PROTEIN RSTB"/>
    <property type="match status" value="1"/>
</dbReference>
<evidence type="ECO:0000259" key="11">
    <source>
        <dbReference type="PROSITE" id="PS50109"/>
    </source>
</evidence>
<accession>A0A7M3T7H5</accession>
<dbReference type="EC" id="2.7.13.3" evidence="3"/>
<dbReference type="PANTHER" id="PTHR44936">
    <property type="entry name" value="SENSOR PROTEIN CREC"/>
    <property type="match status" value="1"/>
</dbReference>
<feature type="transmembrane region" description="Helical" evidence="10">
    <location>
        <begin position="116"/>
        <end position="135"/>
    </location>
</feature>